<feature type="region of interest" description="Disordered" evidence="1">
    <location>
        <begin position="1"/>
        <end position="79"/>
    </location>
</feature>
<gene>
    <name evidence="2" type="ORF">LWI28_009082</name>
</gene>
<reference evidence="2" key="1">
    <citation type="journal article" date="2022" name="Plant J.">
        <title>Strategies of tolerance reflected in two North American maple genomes.</title>
        <authorList>
            <person name="McEvoy S.L."/>
            <person name="Sezen U.U."/>
            <person name="Trouern-Trend A."/>
            <person name="McMahon S.M."/>
            <person name="Schaberg P.G."/>
            <person name="Yang J."/>
            <person name="Wegrzyn J.L."/>
            <person name="Swenson N.G."/>
        </authorList>
    </citation>
    <scope>NUCLEOTIDE SEQUENCE</scope>
    <source>
        <strain evidence="2">91603</strain>
    </source>
</reference>
<dbReference type="Gene3D" id="2.80.10.50">
    <property type="match status" value="1"/>
</dbReference>
<dbReference type="Pfam" id="PF00197">
    <property type="entry name" value="Kunitz_legume"/>
    <property type="match status" value="1"/>
</dbReference>
<keyword evidence="3" id="KW-1185">Reference proteome</keyword>
<comment type="caution">
    <text evidence="2">The sequence shown here is derived from an EMBL/GenBank/DDBJ whole genome shotgun (WGS) entry which is preliminary data.</text>
</comment>
<evidence type="ECO:0000313" key="2">
    <source>
        <dbReference type="EMBL" id="KAI9176950.1"/>
    </source>
</evidence>
<sequence>MRSRCSKYGSREGFANRGCTSSPKPTAATKTNTKVSTSKGESVVSKQQQQPSPSNINSRSDEDDLATDLKEDEYENEEVTEDVTYGDKGASQVVQRSLSVVQEEEEEDWSSLLALSLSFFFFALLTKPLSGRPDPLLDLNGDKVEAGSAYYIISAFPGAGGGGLTLSLNRNGSCPLDVTQHSLDLLMGYPMLFFPTNYSSENRGHIHESMDVNIMFYANIISCNEPTVWKVDNYDEKRGAWFITTNGVVGNPGPQTLQNWFKFVKANIADTYKIVHCPSDVSHSAVNLCSDVGIKVVKNARHLALTSTKKFGVRFVKAQVLPS</sequence>
<organism evidence="2 3">
    <name type="scientific">Acer negundo</name>
    <name type="common">Box elder</name>
    <dbReference type="NCBI Taxonomy" id="4023"/>
    <lineage>
        <taxon>Eukaryota</taxon>
        <taxon>Viridiplantae</taxon>
        <taxon>Streptophyta</taxon>
        <taxon>Embryophyta</taxon>
        <taxon>Tracheophyta</taxon>
        <taxon>Spermatophyta</taxon>
        <taxon>Magnoliopsida</taxon>
        <taxon>eudicotyledons</taxon>
        <taxon>Gunneridae</taxon>
        <taxon>Pentapetalae</taxon>
        <taxon>rosids</taxon>
        <taxon>malvids</taxon>
        <taxon>Sapindales</taxon>
        <taxon>Sapindaceae</taxon>
        <taxon>Hippocastanoideae</taxon>
        <taxon>Acereae</taxon>
        <taxon>Acer</taxon>
    </lineage>
</organism>
<feature type="compositionally biased region" description="Low complexity" evidence="1">
    <location>
        <begin position="23"/>
        <end position="34"/>
    </location>
</feature>
<dbReference type="AlphaFoldDB" id="A0AAD5NQ59"/>
<dbReference type="Proteomes" id="UP001064489">
    <property type="component" value="Chromosome 5"/>
</dbReference>
<reference evidence="2" key="2">
    <citation type="submission" date="2023-02" db="EMBL/GenBank/DDBJ databases">
        <authorList>
            <person name="Swenson N.G."/>
            <person name="Wegrzyn J.L."/>
            <person name="Mcevoy S.L."/>
        </authorList>
    </citation>
    <scope>NUCLEOTIDE SEQUENCE</scope>
    <source>
        <strain evidence="2">91603</strain>
        <tissue evidence="2">Leaf</tissue>
    </source>
</reference>
<dbReference type="GO" id="GO:0004866">
    <property type="term" value="F:endopeptidase inhibitor activity"/>
    <property type="evidence" value="ECO:0007669"/>
    <property type="project" value="InterPro"/>
</dbReference>
<dbReference type="SMART" id="SM00452">
    <property type="entry name" value="STI"/>
    <property type="match status" value="1"/>
</dbReference>
<dbReference type="SUPFAM" id="SSF50386">
    <property type="entry name" value="STI-like"/>
    <property type="match status" value="1"/>
</dbReference>
<feature type="compositionally biased region" description="Acidic residues" evidence="1">
    <location>
        <begin position="61"/>
        <end position="79"/>
    </location>
</feature>
<protein>
    <submittedName>
        <fullName evidence="2">Uncharacterized protein</fullName>
    </submittedName>
</protein>
<dbReference type="InterPro" id="IPR011065">
    <property type="entry name" value="Kunitz_inhibitor_STI-like_sf"/>
</dbReference>
<dbReference type="PROSITE" id="PS00283">
    <property type="entry name" value="SOYBEAN_KUNITZ"/>
    <property type="match status" value="1"/>
</dbReference>
<accession>A0AAD5NQ59</accession>
<dbReference type="PANTHER" id="PTHR33107:SF5">
    <property type="entry name" value="KUNITZ TRYPSIN INHIBITOR 5"/>
    <property type="match status" value="1"/>
</dbReference>
<dbReference type="InterPro" id="IPR002160">
    <property type="entry name" value="Prot_inh_Kunz-lg"/>
</dbReference>
<dbReference type="PRINTS" id="PR00291">
    <property type="entry name" value="KUNITZINHBTR"/>
</dbReference>
<feature type="compositionally biased region" description="Low complexity" evidence="1">
    <location>
        <begin position="42"/>
        <end position="54"/>
    </location>
</feature>
<name>A0AAD5NQ59_ACENE</name>
<evidence type="ECO:0000313" key="3">
    <source>
        <dbReference type="Proteomes" id="UP001064489"/>
    </source>
</evidence>
<proteinExistence type="predicted"/>
<dbReference type="EMBL" id="JAJSOW010000102">
    <property type="protein sequence ID" value="KAI9176950.1"/>
    <property type="molecule type" value="Genomic_DNA"/>
</dbReference>
<dbReference type="CDD" id="cd23370">
    <property type="entry name" value="beta-trefoil_STI_MkMLP-like"/>
    <property type="match status" value="1"/>
</dbReference>
<evidence type="ECO:0000256" key="1">
    <source>
        <dbReference type="SAM" id="MobiDB-lite"/>
    </source>
</evidence>
<dbReference type="PANTHER" id="PTHR33107">
    <property type="entry name" value="KUNITZ TRYPSIN INHIBITOR 2"/>
    <property type="match status" value="1"/>
</dbReference>